<dbReference type="PANTHER" id="PTHR11360:SF303">
    <property type="entry name" value="MAJOR FACILITATOR SUPERFAMILY (MFS) PROFILE DOMAIN-CONTAINING PROTEIN"/>
    <property type="match status" value="1"/>
</dbReference>
<feature type="transmembrane region" description="Helical" evidence="2">
    <location>
        <begin position="126"/>
        <end position="145"/>
    </location>
</feature>
<evidence type="ECO:0000256" key="3">
    <source>
        <dbReference type="SAM" id="SignalP"/>
    </source>
</evidence>
<accession>A0AAV6U1D2</accession>
<feature type="signal peptide" evidence="3">
    <location>
        <begin position="1"/>
        <end position="20"/>
    </location>
</feature>
<evidence type="ECO:0000313" key="4">
    <source>
        <dbReference type="EMBL" id="KAG8177335.1"/>
    </source>
</evidence>
<keyword evidence="2" id="KW-0812">Transmembrane</keyword>
<dbReference type="Pfam" id="PF07690">
    <property type="entry name" value="MFS_1"/>
    <property type="match status" value="1"/>
</dbReference>
<dbReference type="Proteomes" id="UP000827092">
    <property type="component" value="Unassembled WGS sequence"/>
</dbReference>
<organism evidence="4 5">
    <name type="scientific">Oedothorax gibbosus</name>
    <dbReference type="NCBI Taxonomy" id="931172"/>
    <lineage>
        <taxon>Eukaryota</taxon>
        <taxon>Metazoa</taxon>
        <taxon>Ecdysozoa</taxon>
        <taxon>Arthropoda</taxon>
        <taxon>Chelicerata</taxon>
        <taxon>Arachnida</taxon>
        <taxon>Araneae</taxon>
        <taxon>Araneomorphae</taxon>
        <taxon>Entelegynae</taxon>
        <taxon>Araneoidea</taxon>
        <taxon>Linyphiidae</taxon>
        <taxon>Erigoninae</taxon>
        <taxon>Oedothorax</taxon>
    </lineage>
</organism>
<feature type="chain" id="PRO_5043428656" evidence="3">
    <location>
        <begin position="21"/>
        <end position="553"/>
    </location>
</feature>
<evidence type="ECO:0000256" key="2">
    <source>
        <dbReference type="SAM" id="Phobius"/>
    </source>
</evidence>
<feature type="transmembrane region" description="Helical" evidence="2">
    <location>
        <begin position="449"/>
        <end position="472"/>
    </location>
</feature>
<feature type="transmembrane region" description="Helical" evidence="2">
    <location>
        <begin position="425"/>
        <end position="443"/>
    </location>
</feature>
<feature type="transmembrane region" description="Helical" evidence="2">
    <location>
        <begin position="515"/>
        <end position="537"/>
    </location>
</feature>
<name>A0AAV6U1D2_9ARAC</name>
<comment type="caution">
    <text evidence="4">The sequence shown here is derived from an EMBL/GenBank/DDBJ whole genome shotgun (WGS) entry which is preliminary data.</text>
</comment>
<dbReference type="InterPro" id="IPR036259">
    <property type="entry name" value="MFS_trans_sf"/>
</dbReference>
<feature type="transmembrane region" description="Helical" evidence="2">
    <location>
        <begin position="97"/>
        <end position="119"/>
    </location>
</feature>
<dbReference type="GO" id="GO:0008028">
    <property type="term" value="F:monocarboxylic acid transmembrane transporter activity"/>
    <property type="evidence" value="ECO:0007669"/>
    <property type="project" value="TreeGrafter"/>
</dbReference>
<feature type="region of interest" description="Disordered" evidence="1">
    <location>
        <begin position="192"/>
        <end position="211"/>
    </location>
</feature>
<dbReference type="InterPro" id="IPR050327">
    <property type="entry name" value="Proton-linked_MCT"/>
</dbReference>
<dbReference type="EMBL" id="JAFNEN010000787">
    <property type="protein sequence ID" value="KAG8177335.1"/>
    <property type="molecule type" value="Genomic_DNA"/>
</dbReference>
<dbReference type="AlphaFoldDB" id="A0AAV6U1D2"/>
<gene>
    <name evidence="4" type="ORF">JTE90_018358</name>
</gene>
<keyword evidence="2" id="KW-1133">Transmembrane helix</keyword>
<feature type="transmembrane region" description="Helical" evidence="2">
    <location>
        <begin position="44"/>
        <end position="66"/>
    </location>
</feature>
<dbReference type="PANTHER" id="PTHR11360">
    <property type="entry name" value="MONOCARBOXYLATE TRANSPORTER"/>
    <property type="match status" value="1"/>
</dbReference>
<keyword evidence="2" id="KW-0472">Membrane</keyword>
<feature type="transmembrane region" description="Helical" evidence="2">
    <location>
        <begin position="394"/>
        <end position="413"/>
    </location>
</feature>
<evidence type="ECO:0000313" key="5">
    <source>
        <dbReference type="Proteomes" id="UP000827092"/>
    </source>
</evidence>
<feature type="transmembrane region" description="Helical" evidence="2">
    <location>
        <begin position="356"/>
        <end position="374"/>
    </location>
</feature>
<keyword evidence="3" id="KW-0732">Signal</keyword>
<dbReference type="Gene3D" id="1.20.1250.20">
    <property type="entry name" value="MFS general substrate transporter like domains"/>
    <property type="match status" value="2"/>
</dbReference>
<proteinExistence type="predicted"/>
<protein>
    <submittedName>
        <fullName evidence="4">Uncharacterized protein</fullName>
    </submittedName>
</protein>
<evidence type="ECO:0000256" key="1">
    <source>
        <dbReference type="SAM" id="MobiDB-lite"/>
    </source>
</evidence>
<feature type="compositionally biased region" description="Polar residues" evidence="1">
    <location>
        <begin position="192"/>
        <end position="202"/>
    </location>
</feature>
<sequence>MHNKWLIAVACCWINALILGTDRLSPLLFVACLERYGADRGITLFPFILCSLLMNLSGPLTGYLGAKFGSKSVTIAGCFMAAFGVSACFFAEDILAINLLFVIYGLGVGIGSSLLPAILSLHFHENLTMAIGISYVGFSIGGAILPPVASVLLNTYGVSGTLLIVGAIVLNTIPGAMLLGNPVESTQQNVEIEDSSPTTNDTTKIEQDPPNSSFVADTIIINGSSDQHLEPTSKLEGITNKAYETNSEDALSSNNFGLLRVKRRTSSVLDETPETPVLVSYTTGDSALTTSKFDRRPSRRPSSVFEITLATSVYLQHDSSKRVSVLHVGKSILSKPENRSETQESGLGSFQIFCDLVFWVICFIQSAFMFYVKVGGFVLIDYVRDKGIEQDKEIFFLVFPAIVGMFGRLFMGFVVDLGFMSETSFCSLGFLLLSLTCCMMVWFSTFRLMLFAALTSAFVSGSVIITFPGMIVSFIDPKHRTMAMASRLILFAPMGCTVSPSIAFFRDTFFSYNGFFYVLGFFNGVCVLLTYFIPHLARRRDTKKKLKENGLNP</sequence>
<feature type="transmembrane region" description="Helical" evidence="2">
    <location>
        <begin position="151"/>
        <end position="170"/>
    </location>
</feature>
<keyword evidence="5" id="KW-1185">Reference proteome</keyword>
<dbReference type="InterPro" id="IPR011701">
    <property type="entry name" value="MFS"/>
</dbReference>
<feature type="transmembrane region" description="Helical" evidence="2">
    <location>
        <begin position="73"/>
        <end position="91"/>
    </location>
</feature>
<feature type="transmembrane region" description="Helical" evidence="2">
    <location>
        <begin position="484"/>
        <end position="503"/>
    </location>
</feature>
<dbReference type="SUPFAM" id="SSF103473">
    <property type="entry name" value="MFS general substrate transporter"/>
    <property type="match status" value="1"/>
</dbReference>
<reference evidence="4 5" key="1">
    <citation type="journal article" date="2022" name="Nat. Ecol. Evol.">
        <title>A masculinizing supergene underlies an exaggerated male reproductive morph in a spider.</title>
        <authorList>
            <person name="Hendrickx F."/>
            <person name="De Corte Z."/>
            <person name="Sonet G."/>
            <person name="Van Belleghem S.M."/>
            <person name="Kostlbacher S."/>
            <person name="Vangestel C."/>
        </authorList>
    </citation>
    <scope>NUCLEOTIDE SEQUENCE [LARGE SCALE GENOMIC DNA]</scope>
    <source>
        <strain evidence="4">W744_W776</strain>
    </source>
</reference>